<dbReference type="eggNOG" id="COG3173">
    <property type="taxonomic scope" value="Bacteria"/>
</dbReference>
<comment type="caution">
    <text evidence="2">The sequence shown here is derived from an EMBL/GenBank/DDBJ whole genome shotgun (WGS) entry which is preliminary data.</text>
</comment>
<reference evidence="2 3" key="1">
    <citation type="submission" date="2012-12" db="EMBL/GenBank/DDBJ databases">
        <title>Genome assembly of Fulvivirga imtechensis AK7.</title>
        <authorList>
            <person name="Nupur N."/>
            <person name="Khatri I."/>
            <person name="Kumar R."/>
            <person name="Subramanian S."/>
            <person name="Pinnaka A."/>
        </authorList>
    </citation>
    <scope>NUCLEOTIDE SEQUENCE [LARGE SCALE GENOMIC DNA]</scope>
    <source>
        <strain evidence="2 3">AK7</strain>
    </source>
</reference>
<evidence type="ECO:0000313" key="2">
    <source>
        <dbReference type="EMBL" id="ELR71519.1"/>
    </source>
</evidence>
<dbReference type="EMBL" id="AMZN01000039">
    <property type="protein sequence ID" value="ELR71519.1"/>
    <property type="molecule type" value="Genomic_DNA"/>
</dbReference>
<accession>L8JV92</accession>
<feature type="region of interest" description="Disordered" evidence="1">
    <location>
        <begin position="58"/>
        <end position="79"/>
    </location>
</feature>
<gene>
    <name evidence="2" type="ORF">C900_02582</name>
</gene>
<dbReference type="STRING" id="1237149.C900_02582"/>
<protein>
    <submittedName>
        <fullName evidence="2">Uncharacterized protein</fullName>
    </submittedName>
</protein>
<sequence length="79" mass="9068">MLELHKEILVTTGASTIIRAQSVQTLWSGYGEIKRYFLEGGNYPSVIVKHIQLPNGNKHPRGWNTPLSHQRKLNREEMV</sequence>
<name>L8JV92_9BACT</name>
<dbReference type="AlphaFoldDB" id="L8JV92"/>
<dbReference type="Proteomes" id="UP000011135">
    <property type="component" value="Unassembled WGS sequence"/>
</dbReference>
<organism evidence="2 3">
    <name type="scientific">Fulvivirga imtechensis AK7</name>
    <dbReference type="NCBI Taxonomy" id="1237149"/>
    <lineage>
        <taxon>Bacteria</taxon>
        <taxon>Pseudomonadati</taxon>
        <taxon>Bacteroidota</taxon>
        <taxon>Cytophagia</taxon>
        <taxon>Cytophagales</taxon>
        <taxon>Fulvivirgaceae</taxon>
        <taxon>Fulvivirga</taxon>
    </lineage>
</organism>
<dbReference type="PATRIC" id="fig|1237149.3.peg.2449"/>
<keyword evidence="3" id="KW-1185">Reference proteome</keyword>
<evidence type="ECO:0000256" key="1">
    <source>
        <dbReference type="SAM" id="MobiDB-lite"/>
    </source>
</evidence>
<proteinExistence type="predicted"/>
<evidence type="ECO:0000313" key="3">
    <source>
        <dbReference type="Proteomes" id="UP000011135"/>
    </source>
</evidence>